<dbReference type="EMBL" id="MSCK01000002">
    <property type="protein sequence ID" value="PQJ69495.1"/>
    <property type="molecule type" value="Genomic_DNA"/>
</dbReference>
<comment type="caution">
    <text evidence="3">The sequence shown here is derived from an EMBL/GenBank/DDBJ whole genome shotgun (WGS) entry which is preliminary data.</text>
</comment>
<keyword evidence="1" id="KW-0732">Signal</keyword>
<proteinExistence type="predicted"/>
<evidence type="ECO:0000313" key="3">
    <source>
        <dbReference type="EMBL" id="PQJ69495.1"/>
    </source>
</evidence>
<dbReference type="InterPro" id="IPR025411">
    <property type="entry name" value="DUF4136"/>
</dbReference>
<accession>A0A2P6C985</accession>
<organism evidence="3 4">
    <name type="scientific">Polaribacter butkevichii</name>
    <dbReference type="NCBI Taxonomy" id="218490"/>
    <lineage>
        <taxon>Bacteria</taxon>
        <taxon>Pseudomonadati</taxon>
        <taxon>Bacteroidota</taxon>
        <taxon>Flavobacteriia</taxon>
        <taxon>Flavobacteriales</taxon>
        <taxon>Flavobacteriaceae</taxon>
    </lineage>
</organism>
<sequence length="172" mass="19185">MKNSKYLFLFLLMACSSSKVVTDYDDNTNFAPYKTYAFFDDIGVGLNQFDINRAADAILLEMETLGFKEVENPDFYINFKAKLSAPKITNTIAIGLGSGGRNGGLNVAGGIPIGGKKVDEALTLEFVDAKTNELFWQGVLISTIKEKRKPAERELYFKKVIHKILEAYPLKK</sequence>
<evidence type="ECO:0000256" key="1">
    <source>
        <dbReference type="SAM" id="SignalP"/>
    </source>
</evidence>
<dbReference type="Proteomes" id="UP000247345">
    <property type="component" value="Unassembled WGS sequence"/>
</dbReference>
<protein>
    <recommendedName>
        <fullName evidence="2">DUF4136 domain-containing protein</fullName>
    </recommendedName>
</protein>
<evidence type="ECO:0000313" key="4">
    <source>
        <dbReference type="Proteomes" id="UP000247345"/>
    </source>
</evidence>
<dbReference type="OrthoDB" id="1430233at2"/>
<dbReference type="Gene3D" id="3.30.160.670">
    <property type="match status" value="1"/>
</dbReference>
<feature type="signal peptide" evidence="1">
    <location>
        <begin position="1"/>
        <end position="21"/>
    </location>
</feature>
<dbReference type="RefSeq" id="WP_105050420.1">
    <property type="nucleotide sequence ID" value="NZ_CP150661.1"/>
</dbReference>
<name>A0A2P6C985_9FLAO</name>
<dbReference type="Pfam" id="PF13590">
    <property type="entry name" value="DUF4136"/>
    <property type="match status" value="1"/>
</dbReference>
<gene>
    <name evidence="3" type="ORF">BTO14_15955</name>
</gene>
<reference evidence="3 4" key="1">
    <citation type="submission" date="2016-12" db="EMBL/GenBank/DDBJ databases">
        <title>Trade-off between light-utilization and light-protection in marine flavobacteria.</title>
        <authorList>
            <person name="Kumagai Y."/>
            <person name="Yoshizawa S."/>
            <person name="Kogure K."/>
            <person name="Iwasaki W."/>
        </authorList>
    </citation>
    <scope>NUCLEOTIDE SEQUENCE [LARGE SCALE GENOMIC DNA]</scope>
    <source>
        <strain evidence="3 4">KCTC 12100</strain>
    </source>
</reference>
<evidence type="ECO:0000259" key="2">
    <source>
        <dbReference type="Pfam" id="PF13590"/>
    </source>
</evidence>
<feature type="chain" id="PRO_5015203600" description="DUF4136 domain-containing protein" evidence="1">
    <location>
        <begin position="22"/>
        <end position="172"/>
    </location>
</feature>
<dbReference type="AlphaFoldDB" id="A0A2P6C985"/>
<feature type="domain" description="DUF4136" evidence="2">
    <location>
        <begin position="20"/>
        <end position="169"/>
    </location>
</feature>
<keyword evidence="4" id="KW-1185">Reference proteome</keyword>